<dbReference type="AlphaFoldDB" id="A0AAU7VIA9"/>
<protein>
    <submittedName>
        <fullName evidence="2">Uncharacterized protein</fullName>
    </submittedName>
</protein>
<keyword evidence="1" id="KW-0812">Transmembrane</keyword>
<feature type="transmembrane region" description="Helical" evidence="1">
    <location>
        <begin position="51"/>
        <end position="72"/>
    </location>
</feature>
<keyword evidence="1" id="KW-1133">Transmembrane helix</keyword>
<proteinExistence type="predicted"/>
<dbReference type="RefSeq" id="WP_350342533.1">
    <property type="nucleotide sequence ID" value="NZ_CP158367.1"/>
</dbReference>
<keyword evidence="1" id="KW-0472">Membrane</keyword>
<name>A0AAU7VIA9_9FIRM</name>
<dbReference type="EMBL" id="CP158367">
    <property type="protein sequence ID" value="XBX73771.1"/>
    <property type="molecule type" value="Genomic_DNA"/>
</dbReference>
<gene>
    <name evidence="2" type="ORF">PRVXT_001773</name>
</gene>
<reference evidence="2" key="1">
    <citation type="journal article" date="2013" name="Extremophiles">
        <title>Proteinivorax tanatarense gen. nov., sp. nov., an anaerobic, haloalkaliphilic, proteolytic bacterium isolated from a decaying algal bloom, and proposal of Proteinivoraceae fam. nov.</title>
        <authorList>
            <person name="Kevbrin V."/>
            <person name="Boltyanskaya Y."/>
            <person name="Zhilina T."/>
            <person name="Kolganova T."/>
            <person name="Lavrentjeva E."/>
            <person name="Kuznetsov B."/>
        </authorList>
    </citation>
    <scope>NUCLEOTIDE SEQUENCE</scope>
    <source>
        <strain evidence="2">Z-910T</strain>
    </source>
</reference>
<accession>A0AAU7VIA9</accession>
<organism evidence="2">
    <name type="scientific">Proteinivorax tanatarense</name>
    <dbReference type="NCBI Taxonomy" id="1260629"/>
    <lineage>
        <taxon>Bacteria</taxon>
        <taxon>Bacillati</taxon>
        <taxon>Bacillota</taxon>
        <taxon>Clostridia</taxon>
        <taxon>Eubacteriales</taxon>
        <taxon>Proteinivoracaceae</taxon>
        <taxon>Proteinivorax</taxon>
    </lineage>
</organism>
<sequence>MERSAQHKLPDSSLKKRLDSMHREKISYSVPNYKDEDNRDIFSLTIFYGHIFQWVAAVGLGLVIILFSTLPIGSVPQYIDSKVSNALTEGGQITWELVEEWVNELRKIHFSKEN</sequence>
<evidence type="ECO:0000313" key="2">
    <source>
        <dbReference type="EMBL" id="XBX73771.1"/>
    </source>
</evidence>
<reference evidence="2" key="2">
    <citation type="submission" date="2024-06" db="EMBL/GenBank/DDBJ databases">
        <authorList>
            <person name="Petrova K.O."/>
            <person name="Toshchakov S.V."/>
            <person name="Boltjanskaja Y.V."/>
            <person name="Kevbrin V."/>
        </authorList>
    </citation>
    <scope>NUCLEOTIDE SEQUENCE</scope>
    <source>
        <strain evidence="2">Z-910T</strain>
    </source>
</reference>
<evidence type="ECO:0000256" key="1">
    <source>
        <dbReference type="SAM" id="Phobius"/>
    </source>
</evidence>